<feature type="transmembrane region" description="Helical" evidence="6">
    <location>
        <begin position="104"/>
        <end position="125"/>
    </location>
</feature>
<evidence type="ECO:0000313" key="9">
    <source>
        <dbReference type="EMBL" id="MFD0896266.1"/>
    </source>
</evidence>
<feature type="transmembrane region" description="Helical" evidence="6">
    <location>
        <begin position="70"/>
        <end position="92"/>
    </location>
</feature>
<dbReference type="InterPro" id="IPR050482">
    <property type="entry name" value="Sensor_HK_TwoCompSys"/>
</dbReference>
<comment type="catalytic activity">
    <reaction evidence="1">
        <text>ATP + protein L-histidine = ADP + protein N-phospho-L-histidine.</text>
        <dbReference type="EC" id="2.7.13.3"/>
    </reaction>
</comment>
<dbReference type="InterPro" id="IPR011712">
    <property type="entry name" value="Sig_transdc_His_kin_sub3_dim/P"/>
</dbReference>
<keyword evidence="4 9" id="KW-0418">Kinase</keyword>
<evidence type="ECO:0000256" key="1">
    <source>
        <dbReference type="ARBA" id="ARBA00000085"/>
    </source>
</evidence>
<gene>
    <name evidence="9" type="ORF">ACFQZ7_00720</name>
</gene>
<dbReference type="EC" id="2.7.13.3" evidence="2"/>
<comment type="caution">
    <text evidence="9">The sequence shown here is derived from an EMBL/GenBank/DDBJ whole genome shotgun (WGS) entry which is preliminary data.</text>
</comment>
<dbReference type="Pfam" id="PF13581">
    <property type="entry name" value="HATPase_c_2"/>
    <property type="match status" value="1"/>
</dbReference>
<accession>A0ABW3EB70</accession>
<feature type="transmembrane region" description="Helical" evidence="6">
    <location>
        <begin position="39"/>
        <end position="58"/>
    </location>
</feature>
<keyword evidence="6" id="KW-0812">Transmembrane</keyword>
<evidence type="ECO:0000256" key="4">
    <source>
        <dbReference type="ARBA" id="ARBA00022777"/>
    </source>
</evidence>
<dbReference type="Pfam" id="PF07730">
    <property type="entry name" value="HisKA_3"/>
    <property type="match status" value="1"/>
</dbReference>
<protein>
    <recommendedName>
        <fullName evidence="2">histidine kinase</fullName>
        <ecNumber evidence="2">2.7.13.3</ecNumber>
    </recommendedName>
</protein>
<dbReference type="GO" id="GO:0016301">
    <property type="term" value="F:kinase activity"/>
    <property type="evidence" value="ECO:0007669"/>
    <property type="project" value="UniProtKB-KW"/>
</dbReference>
<keyword evidence="5" id="KW-0902">Two-component regulatory system</keyword>
<evidence type="ECO:0000256" key="6">
    <source>
        <dbReference type="SAM" id="Phobius"/>
    </source>
</evidence>
<dbReference type="Gene3D" id="1.20.5.1930">
    <property type="match status" value="1"/>
</dbReference>
<dbReference type="PANTHER" id="PTHR24421:SF63">
    <property type="entry name" value="SENSOR HISTIDINE KINASE DESK"/>
    <property type="match status" value="1"/>
</dbReference>
<evidence type="ECO:0000256" key="3">
    <source>
        <dbReference type="ARBA" id="ARBA00022679"/>
    </source>
</evidence>
<feature type="transmembrane region" description="Helical" evidence="6">
    <location>
        <begin position="14"/>
        <end position="33"/>
    </location>
</feature>
<feature type="domain" description="Histidine kinase/HSP90-like ATPase" evidence="8">
    <location>
        <begin position="273"/>
        <end position="326"/>
    </location>
</feature>
<dbReference type="InterPro" id="IPR003594">
    <property type="entry name" value="HATPase_dom"/>
</dbReference>
<keyword evidence="6" id="KW-1133">Transmembrane helix</keyword>
<dbReference type="EMBL" id="JBHTIO010000001">
    <property type="protein sequence ID" value="MFD0896266.1"/>
    <property type="molecule type" value="Genomic_DNA"/>
</dbReference>
<evidence type="ECO:0000313" key="10">
    <source>
        <dbReference type="Proteomes" id="UP001597104"/>
    </source>
</evidence>
<sequence>MRHKEHLNLTTRKWISYIWLVYLPYTIALYLPINTVTDWFWSGLSVVFLVTYVLVIEVPRWRSITMPMELLITGLFSVFAFNFYLIIFPGWQIATILAERPKKYFRWFVTAYYAFLLSGVIRFNGYHPGILSLHNGAIVELAFPFISPIFAYLLASSMFRQRQLHQTNRRLQTIIQRDERERITRDLHDTLGQSFSMITIKTELAKKLLQKAPNKVAAELDDIEQTSRQNLQMVRKIVNNLHQKSLSETLLEQSKNLATAGVLLSTHGEEAALKWPTAIQSRLAAAMTEALTNVIRHANAHSVTIQFLLHNDHFQVLIQDDGHSKQLTRAGANGITGMQARMLEAKGTFTIVKNKKGTLVTLKLPKE</sequence>
<keyword evidence="3" id="KW-0808">Transferase</keyword>
<dbReference type="Gene3D" id="3.30.565.10">
    <property type="entry name" value="Histidine kinase-like ATPase, C-terminal domain"/>
    <property type="match status" value="1"/>
</dbReference>
<feature type="transmembrane region" description="Helical" evidence="6">
    <location>
        <begin position="137"/>
        <end position="159"/>
    </location>
</feature>
<organism evidence="9 10">
    <name type="scientific">Loigolactobacillus binensis</name>
    <dbReference type="NCBI Taxonomy" id="2559922"/>
    <lineage>
        <taxon>Bacteria</taxon>
        <taxon>Bacillati</taxon>
        <taxon>Bacillota</taxon>
        <taxon>Bacilli</taxon>
        <taxon>Lactobacillales</taxon>
        <taxon>Lactobacillaceae</taxon>
        <taxon>Loigolactobacillus</taxon>
    </lineage>
</organism>
<keyword evidence="10" id="KW-1185">Reference proteome</keyword>
<evidence type="ECO:0000259" key="7">
    <source>
        <dbReference type="Pfam" id="PF07730"/>
    </source>
</evidence>
<dbReference type="CDD" id="cd16917">
    <property type="entry name" value="HATPase_UhpB-NarQ-NarX-like"/>
    <property type="match status" value="1"/>
</dbReference>
<evidence type="ECO:0000256" key="2">
    <source>
        <dbReference type="ARBA" id="ARBA00012438"/>
    </source>
</evidence>
<feature type="domain" description="Signal transduction histidine kinase subgroup 3 dimerisation and phosphoacceptor" evidence="7">
    <location>
        <begin position="179"/>
        <end position="245"/>
    </location>
</feature>
<dbReference type="RefSeq" id="WP_137636705.1">
    <property type="nucleotide sequence ID" value="NZ_BJDN01000002.1"/>
</dbReference>
<reference evidence="10" key="1">
    <citation type="journal article" date="2019" name="Int. J. Syst. Evol. Microbiol.">
        <title>The Global Catalogue of Microorganisms (GCM) 10K type strain sequencing project: providing services to taxonomists for standard genome sequencing and annotation.</title>
        <authorList>
            <consortium name="The Broad Institute Genomics Platform"/>
            <consortium name="The Broad Institute Genome Sequencing Center for Infectious Disease"/>
            <person name="Wu L."/>
            <person name="Ma J."/>
        </authorList>
    </citation>
    <scope>NUCLEOTIDE SEQUENCE [LARGE SCALE GENOMIC DNA]</scope>
    <source>
        <strain evidence="10">CCM 8925</strain>
    </source>
</reference>
<dbReference type="InterPro" id="IPR036890">
    <property type="entry name" value="HATPase_C_sf"/>
</dbReference>
<dbReference type="Proteomes" id="UP001597104">
    <property type="component" value="Unassembled WGS sequence"/>
</dbReference>
<evidence type="ECO:0000259" key="8">
    <source>
        <dbReference type="Pfam" id="PF13581"/>
    </source>
</evidence>
<evidence type="ECO:0000256" key="5">
    <source>
        <dbReference type="ARBA" id="ARBA00023012"/>
    </source>
</evidence>
<dbReference type="SUPFAM" id="SSF55874">
    <property type="entry name" value="ATPase domain of HSP90 chaperone/DNA topoisomerase II/histidine kinase"/>
    <property type="match status" value="1"/>
</dbReference>
<proteinExistence type="predicted"/>
<keyword evidence="6" id="KW-0472">Membrane</keyword>
<dbReference type="PANTHER" id="PTHR24421">
    <property type="entry name" value="NITRATE/NITRITE SENSOR PROTEIN NARX-RELATED"/>
    <property type="match status" value="1"/>
</dbReference>
<name>A0ABW3EB70_9LACO</name>